<keyword evidence="4" id="KW-0396">Initiation factor</keyword>
<dbReference type="GO" id="GO:0005085">
    <property type="term" value="F:guanyl-nucleotide exchange factor activity"/>
    <property type="evidence" value="ECO:0007669"/>
    <property type="project" value="TreeGrafter"/>
</dbReference>
<dbReference type="AlphaFoldDB" id="A0AAD9I5F6"/>
<dbReference type="GO" id="GO:0002183">
    <property type="term" value="P:cytoplasmic translational initiation"/>
    <property type="evidence" value="ECO:0007669"/>
    <property type="project" value="TreeGrafter"/>
</dbReference>
<feature type="region of interest" description="Disordered" evidence="9">
    <location>
        <begin position="523"/>
        <end position="560"/>
    </location>
</feature>
<evidence type="ECO:0000256" key="6">
    <source>
        <dbReference type="ARBA" id="ARBA00044196"/>
    </source>
</evidence>
<evidence type="ECO:0000256" key="8">
    <source>
        <dbReference type="ARBA" id="ARBA00046432"/>
    </source>
</evidence>
<evidence type="ECO:0000313" key="11">
    <source>
        <dbReference type="EMBL" id="KAK2071584.1"/>
    </source>
</evidence>
<organism evidence="11 12">
    <name type="scientific">Phyllachora maydis</name>
    <dbReference type="NCBI Taxonomy" id="1825666"/>
    <lineage>
        <taxon>Eukaryota</taxon>
        <taxon>Fungi</taxon>
        <taxon>Dikarya</taxon>
        <taxon>Ascomycota</taxon>
        <taxon>Pezizomycotina</taxon>
        <taxon>Sordariomycetes</taxon>
        <taxon>Sordariomycetidae</taxon>
        <taxon>Phyllachorales</taxon>
        <taxon>Phyllachoraceae</taxon>
        <taxon>Phyllachora</taxon>
    </lineage>
</organism>
<comment type="similarity">
    <text evidence="2">Belongs to the eIF-2B gamma/epsilon subunits family.</text>
</comment>
<dbReference type="GO" id="GO:0003743">
    <property type="term" value="F:translation initiation factor activity"/>
    <property type="evidence" value="ECO:0007669"/>
    <property type="project" value="UniProtKB-KW"/>
</dbReference>
<dbReference type="GO" id="GO:0005829">
    <property type="term" value="C:cytosol"/>
    <property type="evidence" value="ECO:0007669"/>
    <property type="project" value="UniProtKB-SubCell"/>
</dbReference>
<feature type="region of interest" description="Disordered" evidence="9">
    <location>
        <begin position="305"/>
        <end position="343"/>
    </location>
</feature>
<evidence type="ECO:0000256" key="1">
    <source>
        <dbReference type="ARBA" id="ARBA00004514"/>
    </source>
</evidence>
<evidence type="ECO:0000256" key="3">
    <source>
        <dbReference type="ARBA" id="ARBA00022490"/>
    </source>
</evidence>
<dbReference type="InterPro" id="IPR011004">
    <property type="entry name" value="Trimer_LpxA-like_sf"/>
</dbReference>
<evidence type="ECO:0000256" key="7">
    <source>
        <dbReference type="ARBA" id="ARBA00044229"/>
    </source>
</evidence>
<feature type="compositionally biased region" description="Acidic residues" evidence="9">
    <location>
        <begin position="538"/>
        <end position="550"/>
    </location>
</feature>
<dbReference type="EMBL" id="JAQQPM010000005">
    <property type="protein sequence ID" value="KAK2071584.1"/>
    <property type="molecule type" value="Genomic_DNA"/>
</dbReference>
<evidence type="ECO:0000256" key="5">
    <source>
        <dbReference type="ARBA" id="ARBA00022917"/>
    </source>
</evidence>
<dbReference type="SUPFAM" id="SSF51161">
    <property type="entry name" value="Trimeric LpxA-like enzymes"/>
    <property type="match status" value="1"/>
</dbReference>
<evidence type="ECO:0000256" key="4">
    <source>
        <dbReference type="ARBA" id="ARBA00022540"/>
    </source>
</evidence>
<accession>A0AAD9I5F6</accession>
<dbReference type="CDD" id="cd04652">
    <property type="entry name" value="LbH_eIF2B_gamma_C"/>
    <property type="match status" value="1"/>
</dbReference>
<protein>
    <recommendedName>
        <fullName evidence="6">Translation initiation factor eIF2B subunit gamma</fullName>
    </recommendedName>
    <alternativeName>
        <fullName evidence="7">eIF2B GDP-GTP exchange factor subunit gamma</fullName>
    </alternativeName>
</protein>
<dbReference type="InterPro" id="IPR029044">
    <property type="entry name" value="Nucleotide-diphossugar_trans"/>
</dbReference>
<dbReference type="SUPFAM" id="SSF53448">
    <property type="entry name" value="Nucleotide-diphospho-sugar transferases"/>
    <property type="match status" value="1"/>
</dbReference>
<dbReference type="Proteomes" id="UP001217918">
    <property type="component" value="Unassembled WGS sequence"/>
</dbReference>
<dbReference type="PANTHER" id="PTHR45989:SF1">
    <property type="entry name" value="TRANSLATION INITIATION FACTOR EIF-2B SUBUNIT GAMMA"/>
    <property type="match status" value="1"/>
</dbReference>
<gene>
    <name evidence="11" type="ORF">P8C59_005993</name>
</gene>
<dbReference type="InterPro" id="IPR051960">
    <property type="entry name" value="eIF2B_gamma"/>
</dbReference>
<evidence type="ECO:0000313" key="12">
    <source>
        <dbReference type="Proteomes" id="UP001217918"/>
    </source>
</evidence>
<name>A0AAD9I5F6_9PEZI</name>
<comment type="subunit">
    <text evidence="8">Component of the translation initiation factor 2B (eIF2B) complex which is a heterodecamer of two sets of five different subunits: alpha, beta, gamma, delta and epsilon. Subunits alpha, beta and delta comprise a regulatory subcomplex and subunits epsilon and gamma comprise a catalytic subcomplex. Within the complex, the hexameric regulatory complex resides at the center, with the two heterodimeric catalytic subcomplexes bound on opposite sides.</text>
</comment>
<dbReference type="InterPro" id="IPR056764">
    <property type="entry name" value="LbH_EIF2B3/5"/>
</dbReference>
<keyword evidence="3" id="KW-0963">Cytoplasm</keyword>
<feature type="compositionally biased region" description="Polar residues" evidence="9">
    <location>
        <begin position="333"/>
        <end position="342"/>
    </location>
</feature>
<feature type="compositionally biased region" description="Basic and acidic residues" evidence="9">
    <location>
        <begin position="306"/>
        <end position="315"/>
    </location>
</feature>
<sequence length="560" mass="60401">MPHAVSMAAPGLQALILCGPGSSFTTFTTNADENPKALLPIANRPMVWYALEFCYRMGVTDINLITPPSAATALSTALATNPFLTKLPGPKPDVLAPEALDFNTGTAEILRLPEVKSVITSDFIVLPCDLVCELRGDRLLQAWMVKSASLADLLGEARPGRPHSGGLGVWYETKSEAPIKGQETDFLATVPIPQAKAKAPTPKDSVLPHVEKVVLSMPTNALNDVVDEKNGLPIRHSLIRKHPRIRLLTSHRDAHIYVFPRWVMDFAEHNPRFDSIGEDVLGWWAKATWQRGLADKLGMGNICADRGAKDTKSSEPDDSESPLTGSPGPLPTKASTPNTQAAVSLCDKKDAEDPIDAMQPRSSSDTAVPPMLAYIHPAGPAPAPLIRRVDNAQLLLATSLQLAKLPSVEEAGGPEAASPFAHARKVAYPEGVRPRTTITRPDSLLADNVTVQERAAIRESVVGAHCHVGEGARLTQCLLMDGAVVGRNCRLTRCVLGRRCEIGEGCVLAECEVQENLLVEPRTEAKNEKLMSSSGLEATEEEMQEALEQEGMEHEEAVLD</sequence>
<dbReference type="Gene3D" id="2.160.10.10">
    <property type="entry name" value="Hexapeptide repeat proteins"/>
    <property type="match status" value="1"/>
</dbReference>
<dbReference type="GO" id="GO:0005851">
    <property type="term" value="C:eukaryotic translation initiation factor 2B complex"/>
    <property type="evidence" value="ECO:0007669"/>
    <property type="project" value="TreeGrafter"/>
</dbReference>
<feature type="compositionally biased region" description="Basic and acidic residues" evidence="9">
    <location>
        <begin position="551"/>
        <end position="560"/>
    </location>
</feature>
<feature type="domain" description="EIF2B subunit epsilon/gamma LbH" evidence="10">
    <location>
        <begin position="435"/>
        <end position="522"/>
    </location>
</feature>
<keyword evidence="5" id="KW-0648">Protein biosynthesis</keyword>
<comment type="caution">
    <text evidence="11">The sequence shown here is derived from an EMBL/GenBank/DDBJ whole genome shotgun (WGS) entry which is preliminary data.</text>
</comment>
<evidence type="ECO:0000256" key="9">
    <source>
        <dbReference type="SAM" id="MobiDB-lite"/>
    </source>
</evidence>
<evidence type="ECO:0000256" key="2">
    <source>
        <dbReference type="ARBA" id="ARBA00007878"/>
    </source>
</evidence>
<reference evidence="11" key="1">
    <citation type="journal article" date="2023" name="Mol. Plant Microbe Interact.">
        <title>Elucidating the Obligate Nature and Biological Capacity of an Invasive Fungal Corn Pathogen.</title>
        <authorList>
            <person name="MacCready J.S."/>
            <person name="Roggenkamp E.M."/>
            <person name="Gdanetz K."/>
            <person name="Chilvers M.I."/>
        </authorList>
    </citation>
    <scope>NUCLEOTIDE SEQUENCE</scope>
    <source>
        <strain evidence="11">PM02</strain>
    </source>
</reference>
<dbReference type="PANTHER" id="PTHR45989">
    <property type="entry name" value="TRANSLATION INITIATION FACTOR EIF-2B SUBUNIT GAMMA"/>
    <property type="match status" value="1"/>
</dbReference>
<evidence type="ECO:0000259" key="10">
    <source>
        <dbReference type="Pfam" id="PF25084"/>
    </source>
</evidence>
<dbReference type="Gene3D" id="3.90.550.10">
    <property type="entry name" value="Spore Coat Polysaccharide Biosynthesis Protein SpsA, Chain A"/>
    <property type="match status" value="1"/>
</dbReference>
<dbReference type="Pfam" id="PF25084">
    <property type="entry name" value="LbH_EIF2B"/>
    <property type="match status" value="1"/>
</dbReference>
<proteinExistence type="inferred from homology"/>
<comment type="subcellular location">
    <subcellularLocation>
        <location evidence="1">Cytoplasm</location>
        <location evidence="1">Cytosol</location>
    </subcellularLocation>
</comment>
<keyword evidence="12" id="KW-1185">Reference proteome</keyword>